<dbReference type="GO" id="GO:0008745">
    <property type="term" value="F:N-acetylmuramoyl-L-alanine amidase activity"/>
    <property type="evidence" value="ECO:0007669"/>
    <property type="project" value="InterPro"/>
</dbReference>
<dbReference type="InterPro" id="IPR015510">
    <property type="entry name" value="PGRP"/>
</dbReference>
<protein>
    <submittedName>
        <fullName evidence="3">Lysozyme</fullName>
    </submittedName>
</protein>
<gene>
    <name evidence="3" type="ORF">GT360_13550</name>
</gene>
<dbReference type="InterPro" id="IPR036505">
    <property type="entry name" value="Amidase/PGRP_sf"/>
</dbReference>
<reference evidence="3 4" key="1">
    <citation type="submission" date="2020-01" db="EMBL/GenBank/DDBJ databases">
        <title>Whole genome and functional gene identification of agarase of Vibrio HN897.</title>
        <authorList>
            <person name="Liu Y."/>
            <person name="Zhao Z."/>
        </authorList>
    </citation>
    <scope>NUCLEOTIDE SEQUENCE [LARGE SCALE GENOMIC DNA]</scope>
    <source>
        <strain evidence="3 4">HN897</strain>
    </source>
</reference>
<dbReference type="AlphaFoldDB" id="A0A7Z2T509"/>
<proteinExistence type="inferred from homology"/>
<dbReference type="GO" id="GO:0008270">
    <property type="term" value="F:zinc ion binding"/>
    <property type="evidence" value="ECO:0007669"/>
    <property type="project" value="InterPro"/>
</dbReference>
<dbReference type="SMART" id="SM00701">
    <property type="entry name" value="PGRP"/>
    <property type="match status" value="1"/>
</dbReference>
<dbReference type="PANTHER" id="PTHR11022">
    <property type="entry name" value="PEPTIDOGLYCAN RECOGNITION PROTEIN"/>
    <property type="match status" value="1"/>
</dbReference>
<dbReference type="PANTHER" id="PTHR11022:SF41">
    <property type="entry name" value="PEPTIDOGLYCAN-RECOGNITION PROTEIN LC-RELATED"/>
    <property type="match status" value="1"/>
</dbReference>
<dbReference type="CDD" id="cd06583">
    <property type="entry name" value="PGRP"/>
    <property type="match status" value="1"/>
</dbReference>
<evidence type="ECO:0000259" key="2">
    <source>
        <dbReference type="SMART" id="SM00701"/>
    </source>
</evidence>
<evidence type="ECO:0000313" key="4">
    <source>
        <dbReference type="Proteomes" id="UP000464262"/>
    </source>
</evidence>
<sequence length="136" mass="15130">MHKITIHSSATPPTMNITARDIRQWHKARGWSDIGYHWIITRDGKLEAGRPMTKAGAHVKGHNTNNIGICLVGGTSPSGKPENNFTNPQWQTLQSSITLLSTIYNITPTKVYGHKDLNPNTACPSFNVKAWLNTHF</sequence>
<dbReference type="EMBL" id="CP047475">
    <property type="protein sequence ID" value="QIA64452.1"/>
    <property type="molecule type" value="Genomic_DNA"/>
</dbReference>
<evidence type="ECO:0000256" key="1">
    <source>
        <dbReference type="ARBA" id="ARBA00007553"/>
    </source>
</evidence>
<dbReference type="Proteomes" id="UP000464262">
    <property type="component" value="Chromosome 1"/>
</dbReference>
<dbReference type="GO" id="GO:0009253">
    <property type="term" value="P:peptidoglycan catabolic process"/>
    <property type="evidence" value="ECO:0007669"/>
    <property type="project" value="InterPro"/>
</dbReference>
<organism evidence="3 4">
    <name type="scientific">Vibrio astriarenae</name>
    <dbReference type="NCBI Taxonomy" id="1481923"/>
    <lineage>
        <taxon>Bacteria</taxon>
        <taxon>Pseudomonadati</taxon>
        <taxon>Pseudomonadota</taxon>
        <taxon>Gammaproteobacteria</taxon>
        <taxon>Vibrionales</taxon>
        <taxon>Vibrionaceae</taxon>
        <taxon>Vibrio</taxon>
    </lineage>
</organism>
<dbReference type="RefSeq" id="WP_164649357.1">
    <property type="nucleotide sequence ID" value="NZ_CP047475.1"/>
</dbReference>
<feature type="domain" description="Peptidoglycan recognition protein family" evidence="2">
    <location>
        <begin position="1"/>
        <end position="118"/>
    </location>
</feature>
<evidence type="ECO:0000313" key="3">
    <source>
        <dbReference type="EMBL" id="QIA64452.1"/>
    </source>
</evidence>
<dbReference type="KEGG" id="vas:GT360_13550"/>
<dbReference type="Gene3D" id="3.40.80.10">
    <property type="entry name" value="Peptidoglycan recognition protein-like"/>
    <property type="match status" value="1"/>
</dbReference>
<accession>A0A7Z2T509</accession>
<dbReference type="SUPFAM" id="SSF55846">
    <property type="entry name" value="N-acetylmuramoyl-L-alanine amidase-like"/>
    <property type="match status" value="1"/>
</dbReference>
<dbReference type="InterPro" id="IPR006619">
    <property type="entry name" value="PGRP_domain_met/bac"/>
</dbReference>
<dbReference type="Pfam" id="PF01510">
    <property type="entry name" value="Amidase_2"/>
    <property type="match status" value="1"/>
</dbReference>
<comment type="similarity">
    <text evidence="1">Belongs to the N-acetylmuramoyl-L-alanine amidase 2 family.</text>
</comment>
<dbReference type="InterPro" id="IPR002502">
    <property type="entry name" value="Amidase_domain"/>
</dbReference>
<keyword evidence="4" id="KW-1185">Reference proteome</keyword>
<name>A0A7Z2T509_9VIBR</name>